<sequence length="138" mass="16179">MIYKALDIWFLDLDLITEKFLKRKATSSSHTDLDSLPKYSVKKDTTFCIYCYLFRDSAGKGGRNDAWTTDGFSSWNKFKNIFEHARGVNNFHNNAAMRCENLMRQEQSIKQALHKQDCWCRIPHQSPRPTKDSHVDEK</sequence>
<accession>Q9LRU3</accession>
<dbReference type="InterPro" id="IPR025398">
    <property type="entry name" value="DUF4371"/>
</dbReference>
<proteinExistence type="predicted"/>
<organism evidence="2">
    <name type="scientific">Arabidopsis thaliana</name>
    <name type="common">Mouse-ear cress</name>
    <dbReference type="NCBI Taxonomy" id="3702"/>
    <lineage>
        <taxon>Eukaryota</taxon>
        <taxon>Viridiplantae</taxon>
        <taxon>Streptophyta</taxon>
        <taxon>Embryophyta</taxon>
        <taxon>Tracheophyta</taxon>
        <taxon>Spermatophyta</taxon>
        <taxon>Magnoliopsida</taxon>
        <taxon>eudicotyledons</taxon>
        <taxon>Gunneridae</taxon>
        <taxon>Pentapetalae</taxon>
        <taxon>rosids</taxon>
        <taxon>malvids</taxon>
        <taxon>Brassicales</taxon>
        <taxon>Brassicaceae</taxon>
        <taxon>Camelineae</taxon>
        <taxon>Arabidopsis</taxon>
    </lineage>
</organism>
<dbReference type="EMBL" id="AB028615">
    <property type="protein sequence ID" value="BAB02109.1"/>
    <property type="molecule type" value="Genomic_DNA"/>
</dbReference>
<protein>
    <recommendedName>
        <fullName evidence="1">TTF-type domain-containing protein</fullName>
    </recommendedName>
</protein>
<reference key="2">
    <citation type="journal article" date="2000" name="Nature">
        <title>Sequence and analysis of chromosome 3 of the plant Arabidopsis thaliana.</title>
        <authorList>
            <consortium name="European Union Chromosome 3 Arabidopsis Sequencing Consortium"/>
            <consortium name="Institute for Genomic Research"/>
            <consortium name="Kazusa DNA Research Institute"/>
            <person name="Salanoubat M."/>
            <person name="Lemcke K."/>
            <person name="Rieger M."/>
            <person name="Ansorge W."/>
            <person name="Unseld M."/>
            <person name="Fartmann B."/>
            <person name="Valle G."/>
            <person name="Blocker H."/>
            <person name="Perez-Alonso M."/>
            <person name="Obermaier B."/>
            <person name="Delseny M."/>
            <person name="Boutry M."/>
            <person name="Grivell L.A."/>
            <person name="Mache R."/>
            <person name="Puigdomenech P."/>
            <person name="De Simone V."/>
            <person name="Choisne N."/>
            <person name="Artiguenave F."/>
            <person name="Robert C."/>
            <person name="Brottier P."/>
            <person name="Wincker P."/>
            <person name="Cattolico L."/>
            <person name="Weissenbach J."/>
            <person name="Saurin W."/>
            <person name="Quetier F."/>
            <person name="Schafer M."/>
            <person name="Muller-Auer S."/>
            <person name="Gabel C."/>
            <person name="Fuchs M."/>
            <person name="Benes V."/>
            <person name="Wurmbach E."/>
            <person name="Drzonek H."/>
            <person name="Erfle H."/>
            <person name="Jordan N."/>
            <person name="Bangert S."/>
            <person name="Wiedelmann R."/>
            <person name="Kranz H."/>
            <person name="Voss H."/>
            <person name="Holland R."/>
            <person name="Brandt P."/>
            <person name="Nyakatura G."/>
            <person name="Vezzi A."/>
            <person name="D'Angelo M."/>
            <person name="Pallavicini A."/>
            <person name="Toppo S."/>
            <person name="Simionati B."/>
            <person name="Conrad A."/>
            <person name="Hornischer K."/>
            <person name="Kauer G."/>
            <person name="Lohnert T.H."/>
            <person name="Nordsiek G."/>
            <person name="Reichelt J."/>
            <person name="Scharfe M."/>
            <person name="Schon O."/>
            <person name="Bargues M."/>
            <person name="Terol J."/>
            <person name="Climent J."/>
            <person name="Navarro P."/>
            <person name="Collado C."/>
            <person name="Perez-Perez A."/>
            <person name="Ottenwalder B."/>
            <person name="Duchemin D."/>
            <person name="Cooke R."/>
            <person name="Laudie M."/>
            <person name="Berger-Llauro C."/>
            <person name="Purnelle B."/>
            <person name="Masuy D."/>
            <person name="de Haan M."/>
            <person name="Maarse A.C."/>
            <person name="Alcaraz J.P."/>
            <person name="Cottet A."/>
            <person name="Casacuberta E."/>
            <person name="Monfort A."/>
            <person name="Argiriou A."/>
            <person name="flores M."/>
            <person name="Liguori R."/>
            <person name="Vitale D."/>
            <person name="Mannhaupt G."/>
            <person name="Haase D."/>
            <person name="Schoof H."/>
            <person name="Rudd S."/>
            <person name="Zaccaria P."/>
            <person name="Mewes H.W."/>
            <person name="Mayer K.F."/>
            <person name="Kaul S."/>
            <person name="Town C.D."/>
            <person name="Koo H.L."/>
            <person name="Tallon L.J."/>
            <person name="Jenkins J."/>
            <person name="Rooney T."/>
            <person name="Rizzo M."/>
            <person name="Walts A."/>
            <person name="Utterback T."/>
            <person name="Fujii C.Y."/>
            <person name="Shea T.P."/>
            <person name="Creasy T.H."/>
            <person name="Haas B."/>
            <person name="Maiti R."/>
            <person name="Wu D."/>
            <person name="Peterson J."/>
            <person name="Van Aken S."/>
            <person name="Pai G."/>
            <person name="Militscher J."/>
            <person name="Sellers P."/>
            <person name="Gill J.E."/>
            <person name="Feldblyum T.V."/>
            <person name="Preuss D."/>
            <person name="Lin X."/>
            <person name="Nierman W.C."/>
            <person name="Salzberg S.L."/>
            <person name="White O."/>
            <person name="Venter J.C."/>
            <person name="Fraser C.M."/>
            <person name="Kaneko T."/>
            <person name="Nakamura Y."/>
            <person name="Sato S."/>
            <person name="Kato T."/>
            <person name="Asamizu E."/>
            <person name="Sasamoto S."/>
            <person name="Kimura T."/>
            <person name="Idesawa K."/>
            <person name="Kawashima K."/>
            <person name="Kishida Y."/>
            <person name="Kiyokawa C."/>
            <person name="Kohara M."/>
            <person name="Matsumoto M."/>
            <person name="Matsuno A."/>
            <person name="Muraki A."/>
            <person name="Nakayama S."/>
            <person name="Nakazaki N."/>
            <person name="Shinpo S."/>
            <person name="Takeuchi C."/>
            <person name="Wada T."/>
            <person name="Watanabe A."/>
            <person name="Yamada M."/>
            <person name="Yasuda M."/>
            <person name="Tabata S."/>
        </authorList>
    </citation>
    <scope>NUCLEOTIDE SEQUENCE [LARGE SCALE GENOMIC DNA]</scope>
    <source>
        <strain>cv. Columbia</strain>
    </source>
</reference>
<evidence type="ECO:0000259" key="1">
    <source>
        <dbReference type="SMART" id="SM00597"/>
    </source>
</evidence>
<reference evidence="2" key="1">
    <citation type="journal article" date="2000" name="DNA Res.">
        <title>Structural analysis of Arabidopsis thaliana chromosome 3. I. Sequence features of the regions of 4,504,864 bp covered by sixty P1 and TAC clones.</title>
        <authorList>
            <person name="Sato S."/>
            <person name="Nakamura Y."/>
            <person name="Kaneko T."/>
            <person name="Katoh T."/>
            <person name="Asamizu E."/>
            <person name="Tabata S."/>
        </authorList>
    </citation>
    <scope>NUCLEOTIDE SEQUENCE [LARGE SCALE GENOMIC DNA]</scope>
</reference>
<dbReference type="InterPro" id="IPR006580">
    <property type="entry name" value="Znf_TTF"/>
</dbReference>
<dbReference type="SMART" id="SM00597">
    <property type="entry name" value="ZnF_TTF"/>
    <property type="match status" value="1"/>
</dbReference>
<dbReference type="AlphaFoldDB" id="Q9LRU3"/>
<name>Q9LRU3_ARATH</name>
<feature type="domain" description="TTF-type" evidence="1">
    <location>
        <begin position="21"/>
        <end position="115"/>
    </location>
</feature>
<evidence type="ECO:0000313" key="2">
    <source>
        <dbReference type="EMBL" id="BAB02109.1"/>
    </source>
</evidence>
<dbReference type="Pfam" id="PF14291">
    <property type="entry name" value="DUF4371"/>
    <property type="match status" value="1"/>
</dbReference>